<evidence type="ECO:0000313" key="2">
    <source>
        <dbReference type="Proteomes" id="UP001626550"/>
    </source>
</evidence>
<proteinExistence type="predicted"/>
<keyword evidence="2" id="KW-1185">Reference proteome</keyword>
<sequence length="81" mass="9101">MNRILGKSPGGSNYSPNSALFSTLLMEDTAAVYSEQTLPTAPYPQQWAPPSNPVYWEQSYAYFDATTEANYKNCFIIHENT</sequence>
<protein>
    <submittedName>
        <fullName evidence="1">Uncharacterized protein</fullName>
    </submittedName>
</protein>
<dbReference type="EMBL" id="JBJKFK010000125">
    <property type="protein sequence ID" value="KAL3319562.1"/>
    <property type="molecule type" value="Genomic_DNA"/>
</dbReference>
<dbReference type="Proteomes" id="UP001626550">
    <property type="component" value="Unassembled WGS sequence"/>
</dbReference>
<evidence type="ECO:0000313" key="1">
    <source>
        <dbReference type="EMBL" id="KAL3319562.1"/>
    </source>
</evidence>
<dbReference type="AlphaFoldDB" id="A0ABD2QJ85"/>
<gene>
    <name evidence="1" type="ORF">Ciccas_001768</name>
</gene>
<accession>A0ABD2QJ85</accession>
<organism evidence="1 2">
    <name type="scientific">Cichlidogyrus casuarinus</name>
    <dbReference type="NCBI Taxonomy" id="1844966"/>
    <lineage>
        <taxon>Eukaryota</taxon>
        <taxon>Metazoa</taxon>
        <taxon>Spiralia</taxon>
        <taxon>Lophotrochozoa</taxon>
        <taxon>Platyhelminthes</taxon>
        <taxon>Monogenea</taxon>
        <taxon>Monopisthocotylea</taxon>
        <taxon>Dactylogyridea</taxon>
        <taxon>Ancyrocephalidae</taxon>
        <taxon>Cichlidogyrus</taxon>
    </lineage>
</organism>
<reference evidence="1 2" key="1">
    <citation type="submission" date="2024-11" db="EMBL/GenBank/DDBJ databases">
        <title>Adaptive evolution of stress response genes in parasites aligns with host niche diversity.</title>
        <authorList>
            <person name="Hahn C."/>
            <person name="Resl P."/>
        </authorList>
    </citation>
    <scope>NUCLEOTIDE SEQUENCE [LARGE SCALE GENOMIC DNA]</scope>
    <source>
        <strain evidence="1">EGGRZ-B1_66</strain>
        <tissue evidence="1">Body</tissue>
    </source>
</reference>
<name>A0ABD2QJ85_9PLAT</name>
<comment type="caution">
    <text evidence="1">The sequence shown here is derived from an EMBL/GenBank/DDBJ whole genome shotgun (WGS) entry which is preliminary data.</text>
</comment>